<keyword evidence="5 14" id="KW-0808">Transferase</keyword>
<evidence type="ECO:0000256" key="11">
    <source>
        <dbReference type="ARBA" id="ARBA00029766"/>
    </source>
</evidence>
<keyword evidence="8" id="KW-0067">ATP-binding</keyword>
<dbReference type="InterPro" id="IPR035907">
    <property type="entry name" value="Hppk_sf"/>
</dbReference>
<dbReference type="Proteomes" id="UP001220530">
    <property type="component" value="Chromosome"/>
</dbReference>
<accession>A0ABY7YQ78</accession>
<keyword evidence="15" id="KW-1185">Reference proteome</keyword>
<evidence type="ECO:0000256" key="9">
    <source>
        <dbReference type="ARBA" id="ARBA00022909"/>
    </source>
</evidence>
<comment type="function">
    <text evidence="10">Catalyzes the transfer of pyrophosphate from adenosine triphosphate (ATP) to 6-hydroxymethyl-7,8-dihydropterin, an enzymatic step in folate biosynthesis pathway.</text>
</comment>
<evidence type="ECO:0000256" key="12">
    <source>
        <dbReference type="ARBA" id="ARBA00033413"/>
    </source>
</evidence>
<keyword evidence="6" id="KW-0547">Nucleotide-binding</keyword>
<dbReference type="RefSeq" id="WP_282219583.1">
    <property type="nucleotide sequence ID" value="NZ_CP118246.1"/>
</dbReference>
<comment type="similarity">
    <text evidence="2">Belongs to the HPPK family.</text>
</comment>
<sequence length="148" mass="16177">MKSKAWLSLGANIGDPAAQLTEAVERLDANAGVSVTARSAIIATKAWGNTDQPDFANMAIAVDTDLKPLDLLSICLGIELMMGRVREVVWGPRLIDIDIIAYDRLVLKSPKLTLPHPHAHSRDFVLDPLREIAPTVADWLIETANDTR</sequence>
<gene>
    <name evidence="14" type="primary">folK</name>
    <name evidence="14" type="ORF">PSQ19_03090</name>
</gene>
<evidence type="ECO:0000256" key="6">
    <source>
        <dbReference type="ARBA" id="ARBA00022741"/>
    </source>
</evidence>
<dbReference type="GO" id="GO:0003848">
    <property type="term" value="F:2-amino-4-hydroxy-6-hydroxymethyldihydropteridine diphosphokinase activity"/>
    <property type="evidence" value="ECO:0007669"/>
    <property type="project" value="UniProtKB-EC"/>
</dbReference>
<protein>
    <recommendedName>
        <fullName evidence="4">2-amino-4-hydroxy-6-hydroxymethyldihydropteridine pyrophosphokinase</fullName>
        <ecNumber evidence="3">2.7.6.3</ecNumber>
    </recommendedName>
    <alternativeName>
        <fullName evidence="11">6-hydroxymethyl-7,8-dihydropterin pyrophosphokinase</fullName>
    </alternativeName>
    <alternativeName>
        <fullName evidence="12">7,8-dihydro-6-hydroxymethylpterin-pyrophosphokinase</fullName>
    </alternativeName>
</protein>
<keyword evidence="9" id="KW-0289">Folate biosynthesis</keyword>
<evidence type="ECO:0000256" key="8">
    <source>
        <dbReference type="ARBA" id="ARBA00022840"/>
    </source>
</evidence>
<dbReference type="CDD" id="cd00483">
    <property type="entry name" value="HPPK"/>
    <property type="match status" value="1"/>
</dbReference>
<evidence type="ECO:0000256" key="10">
    <source>
        <dbReference type="ARBA" id="ARBA00029409"/>
    </source>
</evidence>
<dbReference type="PANTHER" id="PTHR43071">
    <property type="entry name" value="2-AMINO-4-HYDROXY-6-HYDROXYMETHYLDIHYDROPTERIDINE PYROPHOSPHOKINASE"/>
    <property type="match status" value="1"/>
</dbReference>
<evidence type="ECO:0000256" key="4">
    <source>
        <dbReference type="ARBA" id="ARBA00016218"/>
    </source>
</evidence>
<dbReference type="InterPro" id="IPR000550">
    <property type="entry name" value="Hppk"/>
</dbReference>
<evidence type="ECO:0000256" key="1">
    <source>
        <dbReference type="ARBA" id="ARBA00005051"/>
    </source>
</evidence>
<evidence type="ECO:0000256" key="7">
    <source>
        <dbReference type="ARBA" id="ARBA00022777"/>
    </source>
</evidence>
<evidence type="ECO:0000256" key="5">
    <source>
        <dbReference type="ARBA" id="ARBA00022679"/>
    </source>
</evidence>
<dbReference type="EMBL" id="CP118246">
    <property type="protein sequence ID" value="WDR03189.1"/>
    <property type="molecule type" value="Genomic_DNA"/>
</dbReference>
<organism evidence="14 15">
    <name type="scientific">Devosia algicola</name>
    <dbReference type="NCBI Taxonomy" id="3026418"/>
    <lineage>
        <taxon>Bacteria</taxon>
        <taxon>Pseudomonadati</taxon>
        <taxon>Pseudomonadota</taxon>
        <taxon>Alphaproteobacteria</taxon>
        <taxon>Hyphomicrobiales</taxon>
        <taxon>Devosiaceae</taxon>
        <taxon>Devosia</taxon>
    </lineage>
</organism>
<evidence type="ECO:0000256" key="3">
    <source>
        <dbReference type="ARBA" id="ARBA00013253"/>
    </source>
</evidence>
<keyword evidence="7" id="KW-0418">Kinase</keyword>
<evidence type="ECO:0000313" key="15">
    <source>
        <dbReference type="Proteomes" id="UP001220530"/>
    </source>
</evidence>
<feature type="domain" description="7,8-dihydro-6-hydroxymethylpterin-pyrophosphokinase" evidence="13">
    <location>
        <begin position="7"/>
        <end position="134"/>
    </location>
</feature>
<dbReference type="Pfam" id="PF01288">
    <property type="entry name" value="HPPK"/>
    <property type="match status" value="1"/>
</dbReference>
<comment type="pathway">
    <text evidence="1">Cofactor biosynthesis; tetrahydrofolate biosynthesis; 2-amino-4-hydroxy-6-hydroxymethyl-7,8-dihydropteridine diphosphate from 7,8-dihydroneopterin triphosphate: step 4/4.</text>
</comment>
<dbReference type="EC" id="2.7.6.3" evidence="3"/>
<dbReference type="Gene3D" id="3.30.70.560">
    <property type="entry name" value="7,8-Dihydro-6-hydroxymethylpterin-pyrophosphokinase HPPK"/>
    <property type="match status" value="1"/>
</dbReference>
<evidence type="ECO:0000259" key="13">
    <source>
        <dbReference type="Pfam" id="PF01288"/>
    </source>
</evidence>
<evidence type="ECO:0000313" key="14">
    <source>
        <dbReference type="EMBL" id="WDR03189.1"/>
    </source>
</evidence>
<proteinExistence type="inferred from homology"/>
<dbReference type="PANTHER" id="PTHR43071:SF1">
    <property type="entry name" value="2-AMINO-4-HYDROXY-6-HYDROXYMETHYLDIHYDROPTERIDINE PYROPHOSPHOKINASE"/>
    <property type="match status" value="1"/>
</dbReference>
<reference evidence="14 15" key="1">
    <citation type="submission" date="2023-02" db="EMBL/GenBank/DDBJ databases">
        <title>Devosia algicola sp. nov., isolated from the phycosphere of marine algae.</title>
        <authorList>
            <person name="Kim J.M."/>
            <person name="Lee J.K."/>
            <person name="Choi B.J."/>
            <person name="Bayburt H."/>
            <person name="Jeon C.O."/>
        </authorList>
    </citation>
    <scope>NUCLEOTIDE SEQUENCE [LARGE SCALE GENOMIC DNA]</scope>
    <source>
        <strain evidence="14 15">G20-9</strain>
    </source>
</reference>
<dbReference type="NCBIfam" id="TIGR01498">
    <property type="entry name" value="folK"/>
    <property type="match status" value="1"/>
</dbReference>
<name>A0ABY7YQ78_9HYPH</name>
<evidence type="ECO:0000256" key="2">
    <source>
        <dbReference type="ARBA" id="ARBA00005810"/>
    </source>
</evidence>
<dbReference type="SUPFAM" id="SSF55083">
    <property type="entry name" value="6-hydroxymethyl-7,8-dihydropterin pyrophosphokinase, HPPK"/>
    <property type="match status" value="1"/>
</dbReference>